<keyword evidence="3" id="KW-1185">Reference proteome</keyword>
<feature type="coiled-coil region" evidence="1">
    <location>
        <begin position="40"/>
        <end position="183"/>
    </location>
</feature>
<dbReference type="AlphaFoldDB" id="A0A9P6DP94"/>
<dbReference type="Proteomes" id="UP000886523">
    <property type="component" value="Unassembled WGS sequence"/>
</dbReference>
<organism evidence="2 3">
    <name type="scientific">Hydnum rufescens UP504</name>
    <dbReference type="NCBI Taxonomy" id="1448309"/>
    <lineage>
        <taxon>Eukaryota</taxon>
        <taxon>Fungi</taxon>
        <taxon>Dikarya</taxon>
        <taxon>Basidiomycota</taxon>
        <taxon>Agaricomycotina</taxon>
        <taxon>Agaricomycetes</taxon>
        <taxon>Cantharellales</taxon>
        <taxon>Hydnaceae</taxon>
        <taxon>Hydnum</taxon>
    </lineage>
</organism>
<name>A0A9P6DP94_9AGAM</name>
<proteinExistence type="predicted"/>
<sequence>MGLMFVLNKNFTPSEPIIFDTKQGTWSLGVLTIPAGGLQKEEETELLEAYTRDMQEMELETLPLKTEQEIIDEQARHELEQQLNVHRQLVLKAKDRLSQTEKKVADAKILHGQANLKVSEAKAKVEKLAREADLVAKEEEFERQRLSFEATLEAVRSEHVKERSEQERRLQQMEARLEALASANVVLHL</sequence>
<gene>
    <name evidence="2" type="ORF">BS47DRAFT_127390</name>
</gene>
<evidence type="ECO:0000313" key="3">
    <source>
        <dbReference type="Proteomes" id="UP000886523"/>
    </source>
</evidence>
<accession>A0A9P6DP94</accession>
<evidence type="ECO:0000256" key="1">
    <source>
        <dbReference type="SAM" id="Coils"/>
    </source>
</evidence>
<comment type="caution">
    <text evidence="2">The sequence shown here is derived from an EMBL/GenBank/DDBJ whole genome shotgun (WGS) entry which is preliminary data.</text>
</comment>
<evidence type="ECO:0000313" key="2">
    <source>
        <dbReference type="EMBL" id="KAF9509781.1"/>
    </source>
</evidence>
<protein>
    <submittedName>
        <fullName evidence="2">Uncharacterized protein</fullName>
    </submittedName>
</protein>
<keyword evidence="1" id="KW-0175">Coiled coil</keyword>
<dbReference type="EMBL" id="MU129028">
    <property type="protein sequence ID" value="KAF9509781.1"/>
    <property type="molecule type" value="Genomic_DNA"/>
</dbReference>
<reference evidence="2" key="1">
    <citation type="journal article" date="2020" name="Nat. Commun.">
        <title>Large-scale genome sequencing of mycorrhizal fungi provides insights into the early evolution of symbiotic traits.</title>
        <authorList>
            <person name="Miyauchi S."/>
            <person name="Kiss E."/>
            <person name="Kuo A."/>
            <person name="Drula E."/>
            <person name="Kohler A."/>
            <person name="Sanchez-Garcia M."/>
            <person name="Morin E."/>
            <person name="Andreopoulos B."/>
            <person name="Barry K.W."/>
            <person name="Bonito G."/>
            <person name="Buee M."/>
            <person name="Carver A."/>
            <person name="Chen C."/>
            <person name="Cichocki N."/>
            <person name="Clum A."/>
            <person name="Culley D."/>
            <person name="Crous P.W."/>
            <person name="Fauchery L."/>
            <person name="Girlanda M."/>
            <person name="Hayes R.D."/>
            <person name="Keri Z."/>
            <person name="LaButti K."/>
            <person name="Lipzen A."/>
            <person name="Lombard V."/>
            <person name="Magnuson J."/>
            <person name="Maillard F."/>
            <person name="Murat C."/>
            <person name="Nolan M."/>
            <person name="Ohm R.A."/>
            <person name="Pangilinan J."/>
            <person name="Pereira M.F."/>
            <person name="Perotto S."/>
            <person name="Peter M."/>
            <person name="Pfister S."/>
            <person name="Riley R."/>
            <person name="Sitrit Y."/>
            <person name="Stielow J.B."/>
            <person name="Szollosi G."/>
            <person name="Zifcakova L."/>
            <person name="Stursova M."/>
            <person name="Spatafora J.W."/>
            <person name="Tedersoo L."/>
            <person name="Vaario L.M."/>
            <person name="Yamada A."/>
            <person name="Yan M."/>
            <person name="Wang P."/>
            <person name="Xu J."/>
            <person name="Bruns T."/>
            <person name="Baldrian P."/>
            <person name="Vilgalys R."/>
            <person name="Dunand C."/>
            <person name="Henrissat B."/>
            <person name="Grigoriev I.V."/>
            <person name="Hibbett D."/>
            <person name="Nagy L.G."/>
            <person name="Martin F.M."/>
        </authorList>
    </citation>
    <scope>NUCLEOTIDE SEQUENCE</scope>
    <source>
        <strain evidence="2">UP504</strain>
    </source>
</reference>